<dbReference type="KEGG" id="cvn:111116019"/>
<dbReference type="AlphaFoldDB" id="A0A8B8C6E5"/>
<dbReference type="GO" id="GO:0005125">
    <property type="term" value="F:cytokine activity"/>
    <property type="evidence" value="ECO:0007669"/>
    <property type="project" value="TreeGrafter"/>
</dbReference>
<dbReference type="RefSeq" id="XP_022310694.1">
    <property type="nucleotide sequence ID" value="XM_022454986.1"/>
</dbReference>
<name>A0A8B8C6E5_CRAVI</name>
<dbReference type="GO" id="GO:0008083">
    <property type="term" value="F:growth factor activity"/>
    <property type="evidence" value="ECO:0007669"/>
    <property type="project" value="UniProtKB-KW"/>
</dbReference>
<dbReference type="PROSITE" id="PS51362">
    <property type="entry name" value="TGF_BETA_2"/>
    <property type="match status" value="1"/>
</dbReference>
<evidence type="ECO:0000259" key="8">
    <source>
        <dbReference type="PROSITE" id="PS51362"/>
    </source>
</evidence>
<evidence type="ECO:0000313" key="9">
    <source>
        <dbReference type="Proteomes" id="UP000694844"/>
    </source>
</evidence>
<comment type="subcellular location">
    <subcellularLocation>
        <location evidence="1">Secreted</location>
    </subcellularLocation>
</comment>
<feature type="region of interest" description="Disordered" evidence="7">
    <location>
        <begin position="225"/>
        <end position="248"/>
    </location>
</feature>
<evidence type="ECO:0000256" key="7">
    <source>
        <dbReference type="SAM" id="MobiDB-lite"/>
    </source>
</evidence>
<keyword evidence="9" id="KW-1185">Reference proteome</keyword>
<comment type="similarity">
    <text evidence="2 6">Belongs to the TGF-beta family.</text>
</comment>
<dbReference type="Pfam" id="PF00019">
    <property type="entry name" value="TGF_beta"/>
    <property type="match status" value="1"/>
</dbReference>
<evidence type="ECO:0000256" key="4">
    <source>
        <dbReference type="ARBA" id="ARBA00023030"/>
    </source>
</evidence>
<evidence type="ECO:0000256" key="1">
    <source>
        <dbReference type="ARBA" id="ARBA00004613"/>
    </source>
</evidence>
<dbReference type="GO" id="GO:0005615">
    <property type="term" value="C:extracellular space"/>
    <property type="evidence" value="ECO:0007669"/>
    <property type="project" value="TreeGrafter"/>
</dbReference>
<keyword evidence="4 6" id="KW-0339">Growth factor</keyword>
<dbReference type="InterPro" id="IPR001839">
    <property type="entry name" value="TGF-b_C"/>
</dbReference>
<dbReference type="PROSITE" id="PS00250">
    <property type="entry name" value="TGF_BETA_1"/>
    <property type="match status" value="1"/>
</dbReference>
<dbReference type="InterPro" id="IPR017948">
    <property type="entry name" value="TGFb_CS"/>
</dbReference>
<dbReference type="InterPro" id="IPR029034">
    <property type="entry name" value="Cystine-knot_cytokine"/>
</dbReference>
<dbReference type="GeneID" id="111116019"/>
<evidence type="ECO:0000256" key="3">
    <source>
        <dbReference type="ARBA" id="ARBA00022525"/>
    </source>
</evidence>
<evidence type="ECO:0000256" key="5">
    <source>
        <dbReference type="ARBA" id="ARBA00023157"/>
    </source>
</evidence>
<evidence type="ECO:0000313" key="10">
    <source>
        <dbReference type="RefSeq" id="XP_022310694.1"/>
    </source>
</evidence>
<accession>A0A8B8C6E5</accession>
<dbReference type="PANTHER" id="PTHR11848">
    <property type="entry name" value="TGF-BETA FAMILY"/>
    <property type="match status" value="1"/>
</dbReference>
<dbReference type="InterPro" id="IPR015615">
    <property type="entry name" value="TGF-beta-rel"/>
</dbReference>
<keyword evidence="3" id="KW-0964">Secreted</keyword>
<dbReference type="SUPFAM" id="SSF57501">
    <property type="entry name" value="Cystine-knot cytokines"/>
    <property type="match status" value="1"/>
</dbReference>
<keyword evidence="5" id="KW-1015">Disulfide bond</keyword>
<feature type="domain" description="TGF-beta family profile" evidence="8">
    <location>
        <begin position="269"/>
        <end position="368"/>
    </location>
</feature>
<proteinExistence type="inferred from homology"/>
<dbReference type="PANTHER" id="PTHR11848:SF309">
    <property type="entry name" value="INHIBIN BETA CHAIN"/>
    <property type="match status" value="1"/>
</dbReference>
<organism evidence="9 10">
    <name type="scientific">Crassostrea virginica</name>
    <name type="common">Eastern oyster</name>
    <dbReference type="NCBI Taxonomy" id="6565"/>
    <lineage>
        <taxon>Eukaryota</taxon>
        <taxon>Metazoa</taxon>
        <taxon>Spiralia</taxon>
        <taxon>Lophotrochozoa</taxon>
        <taxon>Mollusca</taxon>
        <taxon>Bivalvia</taxon>
        <taxon>Autobranchia</taxon>
        <taxon>Pteriomorphia</taxon>
        <taxon>Ostreida</taxon>
        <taxon>Ostreoidea</taxon>
        <taxon>Ostreidae</taxon>
        <taxon>Crassostrea</taxon>
    </lineage>
</organism>
<evidence type="ECO:0000256" key="6">
    <source>
        <dbReference type="RuleBase" id="RU000354"/>
    </source>
</evidence>
<gene>
    <name evidence="10" type="primary">LOC111116019</name>
</gene>
<reference evidence="10" key="1">
    <citation type="submission" date="2025-08" db="UniProtKB">
        <authorList>
            <consortium name="RefSeq"/>
        </authorList>
    </citation>
    <scope>IDENTIFICATION</scope>
    <source>
        <tissue evidence="10">Whole sample</tissue>
    </source>
</reference>
<evidence type="ECO:0000256" key="2">
    <source>
        <dbReference type="ARBA" id="ARBA00006656"/>
    </source>
</evidence>
<dbReference type="OrthoDB" id="5948587at2759"/>
<dbReference type="Proteomes" id="UP000694844">
    <property type="component" value="Chromosome 9"/>
</dbReference>
<dbReference type="Gene3D" id="2.10.90.10">
    <property type="entry name" value="Cystine-knot cytokines"/>
    <property type="match status" value="1"/>
</dbReference>
<protein>
    <submittedName>
        <fullName evidence="10">Inhibin beta A chain-like</fullName>
    </submittedName>
</protein>
<dbReference type="SMART" id="SM00204">
    <property type="entry name" value="TGFB"/>
    <property type="match status" value="1"/>
</dbReference>
<sequence>MVKVPSARQCSVCVYNLYILLGSIKAATFPGSERVQTLIERSRSIETIRKSILLKIGRPPTDLLPSTVPLPLNETFPEIPSKSENKYISEVEEIIAFSEPIENVNSDNIFQFSLTRDNRTYEIQSASVLVQVKFKKKRKNSRRKVKVRPRRIRLILSTVDDEGHIIQQISQKKARISRTNWFKLFLPNSLIQKALLSDNTGIKLHIRCRGCKKFAKLVLLHGTKRKRKRTKKNKNKKRRQQMRSRSIRKKRKLSRLRPFLLIHTKVKIRSRRETYRCENTKDQCCKVPLVFSFGEIGWSDWVISPPSFNTNVCSGGCNSGSSWNRDYNITYHCTERKHKPLRIMYFDRTGAVIISELPKLIVTECGCS</sequence>